<feature type="transmembrane region" description="Helical" evidence="5">
    <location>
        <begin position="409"/>
        <end position="430"/>
    </location>
</feature>
<feature type="transmembrane region" description="Helical" evidence="5">
    <location>
        <begin position="344"/>
        <end position="365"/>
    </location>
</feature>
<keyword evidence="2 5" id="KW-0812">Transmembrane</keyword>
<protein>
    <submittedName>
        <fullName evidence="7">EmrB/QacA subfamily drug resistance transporter</fullName>
    </submittedName>
</protein>
<feature type="transmembrane region" description="Helical" evidence="5">
    <location>
        <begin position="311"/>
        <end position="337"/>
    </location>
</feature>
<dbReference type="EMBL" id="VFPH01000003">
    <property type="protein sequence ID" value="TQM35978.1"/>
    <property type="molecule type" value="Genomic_DNA"/>
</dbReference>
<evidence type="ECO:0000256" key="2">
    <source>
        <dbReference type="ARBA" id="ARBA00022692"/>
    </source>
</evidence>
<dbReference type="SUPFAM" id="SSF103473">
    <property type="entry name" value="MFS general substrate transporter"/>
    <property type="match status" value="1"/>
</dbReference>
<feature type="transmembrane region" description="Helical" evidence="5">
    <location>
        <begin position="85"/>
        <end position="104"/>
    </location>
</feature>
<feature type="transmembrane region" description="Helical" evidence="5">
    <location>
        <begin position="177"/>
        <end position="197"/>
    </location>
</feature>
<keyword evidence="3 5" id="KW-1133">Transmembrane helix</keyword>
<feature type="transmembrane region" description="Helical" evidence="5">
    <location>
        <begin position="110"/>
        <end position="131"/>
    </location>
</feature>
<proteinExistence type="predicted"/>
<feature type="domain" description="Major facilitator superfamily (MFS) profile" evidence="6">
    <location>
        <begin position="19"/>
        <end position="472"/>
    </location>
</feature>
<dbReference type="InterPro" id="IPR020846">
    <property type="entry name" value="MFS_dom"/>
</dbReference>
<evidence type="ECO:0000256" key="4">
    <source>
        <dbReference type="ARBA" id="ARBA00023136"/>
    </source>
</evidence>
<dbReference type="GO" id="GO:0005886">
    <property type="term" value="C:plasma membrane"/>
    <property type="evidence" value="ECO:0007669"/>
    <property type="project" value="UniProtKB-SubCell"/>
</dbReference>
<feature type="transmembrane region" description="Helical" evidence="5">
    <location>
        <begin position="209"/>
        <end position="227"/>
    </location>
</feature>
<dbReference type="PROSITE" id="PS50850">
    <property type="entry name" value="MFS"/>
    <property type="match status" value="1"/>
</dbReference>
<dbReference type="AlphaFoldDB" id="A0A543FQ65"/>
<evidence type="ECO:0000256" key="3">
    <source>
        <dbReference type="ARBA" id="ARBA00022989"/>
    </source>
</evidence>
<dbReference type="Proteomes" id="UP000319818">
    <property type="component" value="Unassembled WGS sequence"/>
</dbReference>
<evidence type="ECO:0000259" key="6">
    <source>
        <dbReference type="PROSITE" id="PS50850"/>
    </source>
</evidence>
<feature type="transmembrane region" description="Helical" evidence="5">
    <location>
        <begin position="280"/>
        <end position="305"/>
    </location>
</feature>
<feature type="transmembrane region" description="Helical" evidence="5">
    <location>
        <begin position="55"/>
        <end position="73"/>
    </location>
</feature>
<sequence length="500" mass="51386">MRAPRTESAAMTQRWRWLALVALLVAEAMNLLDATIVQVAAPTIHAVLGGSTADVQWLGAAYTLPFALLLITGGRLGDIAGRKRVFLIGVAGFGIASVGCALAPDVSVLIGWRAVQGAAAAFVIPQTFGLVKAMFEGRELAKALGSIGPVMGLAAICGPALGALVVDADLLGWSWRAAFLINIPLVVAVLCCAPVLLENAAADRPRLDLAGTVLAVAGFALVVYPLIEGREWGWPRWTWAIVAAGLATLVGFGVAQRIAAARGRATLVEVSLFADRRFPAALVASTLFFAVMNGLMLVIVLHLQLGLGRDVLSAGLALLPWTAGSAVASWVAGTWLVPRYGARVMQVGLAVLAFGLLATVTAYAHAPAGGWATLSALGVCGVGLGLFTVPFFTTALARVAPHETGSAAGLLNAVQQLGATFGTAALGTVVLRGLDGGDPATATAAVQQAFWIALALTAATAVAAAVMAGPEHPIVGTRRPGRRFATEFSGPRGTVRNHNI</sequence>
<dbReference type="Gene3D" id="1.20.1250.20">
    <property type="entry name" value="MFS general substrate transporter like domains"/>
    <property type="match status" value="1"/>
</dbReference>
<keyword evidence="4 5" id="KW-0472">Membrane</keyword>
<evidence type="ECO:0000256" key="1">
    <source>
        <dbReference type="ARBA" id="ARBA00004651"/>
    </source>
</evidence>
<gene>
    <name evidence="7" type="ORF">FB388_7424</name>
</gene>
<reference evidence="7 8" key="1">
    <citation type="submission" date="2019-06" db="EMBL/GenBank/DDBJ databases">
        <title>Sequencing the genomes of 1000 actinobacteria strains.</title>
        <authorList>
            <person name="Klenk H.-P."/>
        </authorList>
    </citation>
    <scope>NUCLEOTIDE SEQUENCE [LARGE SCALE GENOMIC DNA]</scope>
    <source>
        <strain evidence="7 8">DSM 45511</strain>
    </source>
</reference>
<keyword evidence="8" id="KW-1185">Reference proteome</keyword>
<dbReference type="InterPro" id="IPR036259">
    <property type="entry name" value="MFS_trans_sf"/>
</dbReference>
<evidence type="ECO:0000313" key="7">
    <source>
        <dbReference type="EMBL" id="TQM35978.1"/>
    </source>
</evidence>
<dbReference type="InterPro" id="IPR011701">
    <property type="entry name" value="MFS"/>
</dbReference>
<evidence type="ECO:0000256" key="5">
    <source>
        <dbReference type="SAM" id="Phobius"/>
    </source>
</evidence>
<organism evidence="7 8">
    <name type="scientific">Pseudonocardia cypriaca</name>
    <dbReference type="NCBI Taxonomy" id="882449"/>
    <lineage>
        <taxon>Bacteria</taxon>
        <taxon>Bacillati</taxon>
        <taxon>Actinomycetota</taxon>
        <taxon>Actinomycetes</taxon>
        <taxon>Pseudonocardiales</taxon>
        <taxon>Pseudonocardiaceae</taxon>
        <taxon>Pseudonocardia</taxon>
    </lineage>
</organism>
<feature type="transmembrane region" description="Helical" evidence="5">
    <location>
        <begin position="371"/>
        <end position="397"/>
    </location>
</feature>
<feature type="transmembrane region" description="Helical" evidence="5">
    <location>
        <begin position="143"/>
        <end position="165"/>
    </location>
</feature>
<comment type="subcellular location">
    <subcellularLocation>
        <location evidence="1">Cell membrane</location>
        <topology evidence="1">Multi-pass membrane protein</topology>
    </subcellularLocation>
</comment>
<dbReference type="GO" id="GO:0022857">
    <property type="term" value="F:transmembrane transporter activity"/>
    <property type="evidence" value="ECO:0007669"/>
    <property type="project" value="InterPro"/>
</dbReference>
<dbReference type="CDD" id="cd17321">
    <property type="entry name" value="MFS_MMR_MDR_like"/>
    <property type="match status" value="1"/>
</dbReference>
<name>A0A543FQ65_9PSEU</name>
<dbReference type="PANTHER" id="PTHR42718:SF39">
    <property type="entry name" value="ACTINORHODIN TRANSPORTER-RELATED"/>
    <property type="match status" value="1"/>
</dbReference>
<dbReference type="Gene3D" id="1.20.1720.10">
    <property type="entry name" value="Multidrug resistance protein D"/>
    <property type="match status" value="1"/>
</dbReference>
<evidence type="ECO:0000313" key="8">
    <source>
        <dbReference type="Proteomes" id="UP000319818"/>
    </source>
</evidence>
<accession>A0A543FQ65</accession>
<feature type="transmembrane region" description="Helical" evidence="5">
    <location>
        <begin position="239"/>
        <end position="259"/>
    </location>
</feature>
<feature type="transmembrane region" description="Helical" evidence="5">
    <location>
        <begin position="450"/>
        <end position="469"/>
    </location>
</feature>
<comment type="caution">
    <text evidence="7">The sequence shown here is derived from an EMBL/GenBank/DDBJ whole genome shotgun (WGS) entry which is preliminary data.</text>
</comment>
<dbReference type="PANTHER" id="PTHR42718">
    <property type="entry name" value="MAJOR FACILITATOR SUPERFAMILY MULTIDRUG TRANSPORTER MFSC"/>
    <property type="match status" value="1"/>
</dbReference>
<dbReference type="Pfam" id="PF07690">
    <property type="entry name" value="MFS_1"/>
    <property type="match status" value="1"/>
</dbReference>